<evidence type="ECO:0000259" key="1">
    <source>
        <dbReference type="Pfam" id="PF00646"/>
    </source>
</evidence>
<evidence type="ECO:0000313" key="4">
    <source>
        <dbReference type="Proteomes" id="UP000008810"/>
    </source>
</evidence>
<gene>
    <name evidence="2" type="ORF">BRADI_3g60240v3</name>
</gene>
<dbReference type="InParanoid" id="A0A2K2D5Z4"/>
<feature type="domain" description="F-box" evidence="1">
    <location>
        <begin position="15"/>
        <end position="53"/>
    </location>
</feature>
<dbReference type="InterPro" id="IPR036047">
    <property type="entry name" value="F-box-like_dom_sf"/>
</dbReference>
<dbReference type="PANTHER" id="PTHR34223">
    <property type="entry name" value="OS11G0201299 PROTEIN"/>
    <property type="match status" value="1"/>
</dbReference>
<protein>
    <recommendedName>
        <fullName evidence="1">F-box domain-containing protein</fullName>
    </recommendedName>
</protein>
<dbReference type="Gramene" id="PNT69700">
    <property type="protein sequence ID" value="PNT69700"/>
    <property type="gene ID" value="BRADI_3g60240v3"/>
</dbReference>
<sequence length="415" mass="46925">MDSRKRRRADGVDRLSELPDCLLLDILSRVGSRLAVQTSPLSRRWRHLWRDVPCADVDERDFSCSSGGGREFFDSFEYNGDSQEQRQRCSRFEDFADHVLSPSTSPLCPHRRLDAFRLRIESRCAYATTDRWVRRGLARSPAAVTIHGPGGTAGAVRWWISPSPSSSSSLGRLTKLHLVAVTIPPGCFVSSMGYVLGCPALEDLHMERCYAHGFHAISSPILRRLAVVSLWPYCHVAAADLPSLAYLRLVLLCRGDHAPAPEENQAPLPSVAEASIRLTELDYEYHRNKRERKKNKLDFLKTMCGLDISSFTTTALLEEESQEFPLLDHLRTLRLDDCELGVNFHALTSVLRNTPKLETLRLHRCKCKNLKLIEIKNRQDDAPQILRLLTEVSKGMPMAQWRRVDRVSNVAGLVT</sequence>
<reference evidence="2 3" key="1">
    <citation type="journal article" date="2010" name="Nature">
        <title>Genome sequencing and analysis of the model grass Brachypodium distachyon.</title>
        <authorList>
            <consortium name="International Brachypodium Initiative"/>
        </authorList>
    </citation>
    <scope>NUCLEOTIDE SEQUENCE [LARGE SCALE GENOMIC DNA]</scope>
    <source>
        <strain evidence="2 3">Bd21</strain>
    </source>
</reference>
<dbReference type="InterPro" id="IPR053197">
    <property type="entry name" value="F-box_SCFL_complex_component"/>
</dbReference>
<reference evidence="3" key="3">
    <citation type="submission" date="2018-08" db="UniProtKB">
        <authorList>
            <consortium name="EnsemblPlants"/>
        </authorList>
    </citation>
    <scope>IDENTIFICATION</scope>
    <source>
        <strain evidence="3">cv. Bd21</strain>
    </source>
</reference>
<keyword evidence="4" id="KW-1185">Reference proteome</keyword>
<dbReference type="SUPFAM" id="SSF81383">
    <property type="entry name" value="F-box domain"/>
    <property type="match status" value="1"/>
</dbReference>
<dbReference type="Pfam" id="PF00646">
    <property type="entry name" value="F-box"/>
    <property type="match status" value="1"/>
</dbReference>
<dbReference type="EMBL" id="CM000882">
    <property type="protein sequence ID" value="PNT69700.1"/>
    <property type="molecule type" value="Genomic_DNA"/>
</dbReference>
<feature type="non-terminal residue" evidence="2">
    <location>
        <position position="415"/>
    </location>
</feature>
<dbReference type="Proteomes" id="UP000008810">
    <property type="component" value="Chromosome 3"/>
</dbReference>
<dbReference type="CDD" id="cd22160">
    <property type="entry name" value="F-box_AtFBL13-like"/>
    <property type="match status" value="1"/>
</dbReference>
<dbReference type="InterPro" id="IPR032675">
    <property type="entry name" value="LRR_dom_sf"/>
</dbReference>
<dbReference type="Gene3D" id="3.80.10.10">
    <property type="entry name" value="Ribonuclease Inhibitor"/>
    <property type="match status" value="1"/>
</dbReference>
<organism evidence="2">
    <name type="scientific">Brachypodium distachyon</name>
    <name type="common">Purple false brome</name>
    <name type="synonym">Trachynia distachya</name>
    <dbReference type="NCBI Taxonomy" id="15368"/>
    <lineage>
        <taxon>Eukaryota</taxon>
        <taxon>Viridiplantae</taxon>
        <taxon>Streptophyta</taxon>
        <taxon>Embryophyta</taxon>
        <taxon>Tracheophyta</taxon>
        <taxon>Spermatophyta</taxon>
        <taxon>Magnoliopsida</taxon>
        <taxon>Liliopsida</taxon>
        <taxon>Poales</taxon>
        <taxon>Poaceae</taxon>
        <taxon>BOP clade</taxon>
        <taxon>Pooideae</taxon>
        <taxon>Stipodae</taxon>
        <taxon>Brachypodieae</taxon>
        <taxon>Brachypodium</taxon>
    </lineage>
</organism>
<dbReference type="EnsemblPlants" id="PNT69700">
    <property type="protein sequence ID" value="PNT69700"/>
    <property type="gene ID" value="BRADI_3g60240v3"/>
</dbReference>
<dbReference type="OrthoDB" id="586540at2759"/>
<proteinExistence type="predicted"/>
<evidence type="ECO:0000313" key="2">
    <source>
        <dbReference type="EMBL" id="PNT69700.1"/>
    </source>
</evidence>
<reference evidence="2" key="2">
    <citation type="submission" date="2017-06" db="EMBL/GenBank/DDBJ databases">
        <title>WGS assembly of Brachypodium distachyon.</title>
        <authorList>
            <consortium name="The International Brachypodium Initiative"/>
            <person name="Lucas S."/>
            <person name="Harmon-Smith M."/>
            <person name="Lail K."/>
            <person name="Tice H."/>
            <person name="Grimwood J."/>
            <person name="Bruce D."/>
            <person name="Barry K."/>
            <person name="Shu S."/>
            <person name="Lindquist E."/>
            <person name="Wang M."/>
            <person name="Pitluck S."/>
            <person name="Vogel J.P."/>
            <person name="Garvin D.F."/>
            <person name="Mockler T.C."/>
            <person name="Schmutz J."/>
            <person name="Rokhsar D."/>
            <person name="Bevan M.W."/>
        </authorList>
    </citation>
    <scope>NUCLEOTIDE SEQUENCE</scope>
    <source>
        <strain evidence="2">Bd21</strain>
    </source>
</reference>
<accession>A0A2K2D5Z4</accession>
<name>A0A2K2D5Z4_BRADI</name>
<dbReference type="SUPFAM" id="SSF52047">
    <property type="entry name" value="RNI-like"/>
    <property type="match status" value="1"/>
</dbReference>
<dbReference type="AlphaFoldDB" id="A0A2K2D5Z4"/>
<dbReference type="InterPro" id="IPR001810">
    <property type="entry name" value="F-box_dom"/>
</dbReference>
<evidence type="ECO:0000313" key="3">
    <source>
        <dbReference type="EnsemblPlants" id="PNT69700"/>
    </source>
</evidence>
<dbReference type="ExpressionAtlas" id="A0A2K2D5Z4">
    <property type="expression patterns" value="baseline"/>
</dbReference>
<dbReference type="PANTHER" id="PTHR34223:SF92">
    <property type="entry name" value="F-BOX DOMAIN-CONTAINING PROTEIN"/>
    <property type="match status" value="1"/>
</dbReference>
<dbReference type="InterPro" id="IPR053781">
    <property type="entry name" value="F-box_AtFBL13-like"/>
</dbReference>